<feature type="transmembrane region" description="Helical" evidence="1">
    <location>
        <begin position="160"/>
        <end position="179"/>
    </location>
</feature>
<feature type="domain" description="Phosphatidic acid phosphatase type 2/haloperoxidase" evidence="2">
    <location>
        <begin position="122"/>
        <end position="233"/>
    </location>
</feature>
<name>U7QKI2_9CYAN</name>
<evidence type="ECO:0000256" key="1">
    <source>
        <dbReference type="SAM" id="Phobius"/>
    </source>
</evidence>
<dbReference type="SMART" id="SM00014">
    <property type="entry name" value="acidPPc"/>
    <property type="match status" value="1"/>
</dbReference>
<evidence type="ECO:0000313" key="4">
    <source>
        <dbReference type="Proteomes" id="UP000017127"/>
    </source>
</evidence>
<protein>
    <submittedName>
        <fullName evidence="3">PAP2 superfamily protein</fullName>
    </submittedName>
</protein>
<feature type="transmembrane region" description="Helical" evidence="1">
    <location>
        <begin position="191"/>
        <end position="212"/>
    </location>
</feature>
<keyword evidence="1" id="KW-1133">Transmembrane helix</keyword>
<organism evidence="3 4">
    <name type="scientific">Lyngbya aestuarii BL J</name>
    <dbReference type="NCBI Taxonomy" id="1348334"/>
    <lineage>
        <taxon>Bacteria</taxon>
        <taxon>Bacillati</taxon>
        <taxon>Cyanobacteriota</taxon>
        <taxon>Cyanophyceae</taxon>
        <taxon>Oscillatoriophycideae</taxon>
        <taxon>Oscillatoriales</taxon>
        <taxon>Microcoleaceae</taxon>
        <taxon>Lyngbya</taxon>
    </lineage>
</organism>
<evidence type="ECO:0000259" key="2">
    <source>
        <dbReference type="SMART" id="SM00014"/>
    </source>
</evidence>
<feature type="transmembrane region" description="Helical" evidence="1">
    <location>
        <begin position="34"/>
        <end position="55"/>
    </location>
</feature>
<feature type="transmembrane region" description="Helical" evidence="1">
    <location>
        <begin position="218"/>
        <end position="236"/>
    </location>
</feature>
<comment type="caution">
    <text evidence="3">The sequence shown here is derived from an EMBL/GenBank/DDBJ whole genome shotgun (WGS) entry which is preliminary data.</text>
</comment>
<reference evidence="3 4" key="1">
    <citation type="journal article" date="2013" name="Front. Microbiol.">
        <title>Comparative genomic analyses of the cyanobacterium, Lyngbya aestuarii BL J, a powerful hydrogen producer.</title>
        <authorList>
            <person name="Kothari A."/>
            <person name="Vaughn M."/>
            <person name="Garcia-Pichel F."/>
        </authorList>
    </citation>
    <scope>NUCLEOTIDE SEQUENCE [LARGE SCALE GENOMIC DNA]</scope>
    <source>
        <strain evidence="3 4">BL J</strain>
    </source>
</reference>
<keyword evidence="4" id="KW-1185">Reference proteome</keyword>
<dbReference type="AlphaFoldDB" id="U7QKI2"/>
<dbReference type="PANTHER" id="PTHR14969:SF13">
    <property type="entry name" value="AT30094P"/>
    <property type="match status" value="1"/>
</dbReference>
<feature type="transmembrane region" description="Helical" evidence="1">
    <location>
        <begin position="117"/>
        <end position="140"/>
    </location>
</feature>
<dbReference type="InterPro" id="IPR036938">
    <property type="entry name" value="PAP2/HPO_sf"/>
</dbReference>
<accession>U7QKI2</accession>
<proteinExistence type="predicted"/>
<dbReference type="Proteomes" id="UP000017127">
    <property type="component" value="Unassembled WGS sequence"/>
</dbReference>
<sequence>MSGTRWIAWIFVRNSWFRFWQDARQLPNQVWKRWATVLAIGFIVTTIVAFVVTFWGKSAVNTGGLQAWDEQMLIVISQNVPLSFARSITWESPGNLVYMLPLIAGVVLTAVWRSHPVIAATVVTAYILQFAFAWTGWLYWNRQRPNLIAEGLAAPSLHSYPSGHALIVTSVYGFLFYLWFRSARGGLERSLAVIAGLFWVGMVSIARIILGAHWPSDVIAGLVIGICWLTTVILAFNRANTNTIL</sequence>
<evidence type="ECO:0000313" key="3">
    <source>
        <dbReference type="EMBL" id="ERT07620.1"/>
    </source>
</evidence>
<keyword evidence="1" id="KW-0812">Transmembrane</keyword>
<dbReference type="Pfam" id="PF01569">
    <property type="entry name" value="PAP2"/>
    <property type="match status" value="1"/>
</dbReference>
<dbReference type="InterPro" id="IPR000326">
    <property type="entry name" value="PAP2/HPO"/>
</dbReference>
<dbReference type="RefSeq" id="WP_023066100.1">
    <property type="nucleotide sequence ID" value="NZ_AUZM01000019.1"/>
</dbReference>
<gene>
    <name evidence="3" type="ORF">M595_2328</name>
</gene>
<dbReference type="EMBL" id="AUZM01000019">
    <property type="protein sequence ID" value="ERT07620.1"/>
    <property type="molecule type" value="Genomic_DNA"/>
</dbReference>
<dbReference type="OrthoDB" id="9789113at2"/>
<keyword evidence="1" id="KW-0472">Membrane</keyword>
<dbReference type="Gene3D" id="1.20.144.10">
    <property type="entry name" value="Phosphatidic acid phosphatase type 2/haloperoxidase"/>
    <property type="match status" value="1"/>
</dbReference>
<dbReference type="PANTHER" id="PTHR14969">
    <property type="entry name" value="SPHINGOSINE-1-PHOSPHATE PHOSPHOHYDROLASE"/>
    <property type="match status" value="1"/>
</dbReference>
<feature type="transmembrane region" description="Helical" evidence="1">
    <location>
        <begin position="96"/>
        <end position="112"/>
    </location>
</feature>
<dbReference type="SUPFAM" id="SSF48317">
    <property type="entry name" value="Acid phosphatase/Vanadium-dependent haloperoxidase"/>
    <property type="match status" value="1"/>
</dbReference>